<dbReference type="Pfam" id="PF02371">
    <property type="entry name" value="Transposase_20"/>
    <property type="match status" value="1"/>
</dbReference>
<evidence type="ECO:0000259" key="2">
    <source>
        <dbReference type="Pfam" id="PF01548"/>
    </source>
</evidence>
<dbReference type="InterPro" id="IPR002525">
    <property type="entry name" value="Transp_IS110-like_N"/>
</dbReference>
<dbReference type="NCBIfam" id="NF033542">
    <property type="entry name" value="transpos_IS110"/>
    <property type="match status" value="1"/>
</dbReference>
<proteinExistence type="predicted"/>
<evidence type="ECO:0000256" key="1">
    <source>
        <dbReference type="SAM" id="Coils"/>
    </source>
</evidence>
<dbReference type="Proteomes" id="UP000292307">
    <property type="component" value="Chromosome"/>
</dbReference>
<dbReference type="PANTHER" id="PTHR33055">
    <property type="entry name" value="TRANSPOSASE FOR INSERTION SEQUENCE ELEMENT IS1111A"/>
    <property type="match status" value="1"/>
</dbReference>
<keyword evidence="5" id="KW-1185">Reference proteome</keyword>
<evidence type="ECO:0000259" key="3">
    <source>
        <dbReference type="Pfam" id="PF02371"/>
    </source>
</evidence>
<sequence length="337" mass="36863">MEMAVTPVVGVDVSKKKLDIVLLVSGKAKSKTLSNTLEGYQELVEWLVKQKVSPDSAHVCLEATGVYSEPLALWLHDAGIMVSVINPGCIKGFGQSENIRNKNDQIDAGLIARFCAAKRPPVWVPPPKEQRELKGLSDRLLALKDIRQQEKNRMEAHDFAGQADLVKNVDEHVKWLDQKITELEKEIDDHIDRHPGLKHDADLMRSIPGIGSTTIAKVLGHIGDIRRFGSAKALAAFIGVSPKQKSSGTSVRGRTSMSKIGNNDLRSALYMPGMVAKRYNNLLKTFAERLSANGMAPKAVTGAVMRKLVHLIYGVVCSGKPFDPNFLNSGLAKQDGI</sequence>
<organism evidence="4 5">
    <name type="scientific">Pseudoduganella albidiflava</name>
    <dbReference type="NCBI Taxonomy" id="321983"/>
    <lineage>
        <taxon>Bacteria</taxon>
        <taxon>Pseudomonadati</taxon>
        <taxon>Pseudomonadota</taxon>
        <taxon>Betaproteobacteria</taxon>
        <taxon>Burkholderiales</taxon>
        <taxon>Oxalobacteraceae</taxon>
        <taxon>Telluria group</taxon>
        <taxon>Pseudoduganella</taxon>
    </lineage>
</organism>
<accession>A0ABX5S361</accession>
<keyword evidence="1" id="KW-0175">Coiled coil</keyword>
<protein>
    <submittedName>
        <fullName evidence="4">IS110 family transposase</fullName>
    </submittedName>
</protein>
<dbReference type="Pfam" id="PF01548">
    <property type="entry name" value="DEDD_Tnp_IS110"/>
    <property type="match status" value="1"/>
</dbReference>
<evidence type="ECO:0000313" key="5">
    <source>
        <dbReference type="Proteomes" id="UP000292307"/>
    </source>
</evidence>
<reference evidence="4 5" key="1">
    <citation type="submission" date="2019-02" db="EMBL/GenBank/DDBJ databases">
        <title>Draft Genome Sequences of Six Type Strains of the Genus Massilia.</title>
        <authorList>
            <person name="Miess H."/>
            <person name="Frediansyhah A."/>
            <person name="Gross H."/>
        </authorList>
    </citation>
    <scope>NUCLEOTIDE SEQUENCE [LARGE SCALE GENOMIC DNA]</scope>
    <source>
        <strain evidence="4 5">DSM 17472</strain>
    </source>
</reference>
<feature type="domain" description="Transposase IS110-like N-terminal" evidence="2">
    <location>
        <begin position="9"/>
        <end position="157"/>
    </location>
</feature>
<dbReference type="PANTHER" id="PTHR33055:SF3">
    <property type="entry name" value="PUTATIVE TRANSPOSASE FOR IS117-RELATED"/>
    <property type="match status" value="1"/>
</dbReference>
<dbReference type="EMBL" id="CP036401">
    <property type="protein sequence ID" value="QBI05324.1"/>
    <property type="molecule type" value="Genomic_DNA"/>
</dbReference>
<evidence type="ECO:0000313" key="4">
    <source>
        <dbReference type="EMBL" id="QBI05324.1"/>
    </source>
</evidence>
<name>A0ABX5S361_9BURK</name>
<feature type="coiled-coil region" evidence="1">
    <location>
        <begin position="133"/>
        <end position="193"/>
    </location>
</feature>
<feature type="domain" description="Transposase IS116/IS110/IS902 C-terminal" evidence="3">
    <location>
        <begin position="202"/>
        <end position="286"/>
    </location>
</feature>
<dbReference type="InterPro" id="IPR047650">
    <property type="entry name" value="Transpos_IS110"/>
</dbReference>
<gene>
    <name evidence="4" type="ORF">EYF70_27350</name>
</gene>
<dbReference type="InterPro" id="IPR003346">
    <property type="entry name" value="Transposase_20"/>
</dbReference>